<evidence type="ECO:0000256" key="10">
    <source>
        <dbReference type="RuleBase" id="RU364060"/>
    </source>
</evidence>
<evidence type="ECO:0000256" key="5">
    <source>
        <dbReference type="ARBA" id="ARBA00023015"/>
    </source>
</evidence>
<evidence type="ECO:0000256" key="7">
    <source>
        <dbReference type="ARBA" id="ARBA00023163"/>
    </source>
</evidence>
<keyword evidence="8 10" id="KW-0539">Nucleus</keyword>
<evidence type="ECO:0000313" key="11">
    <source>
        <dbReference type="EMBL" id="KAK5100241.1"/>
    </source>
</evidence>
<dbReference type="InterPro" id="IPR037212">
    <property type="entry name" value="Med7/Med21-like"/>
</dbReference>
<comment type="similarity">
    <text evidence="2 10">Belongs to the Mediator complex subunit 7 family.</text>
</comment>
<sequence length="277" mass="31122">MAQAPVDTFFEQLLAPYPPPPPFWKHFTTTNLDRIKDAESQPEFDSSLPYELRVLQPPPPPKHADSYSAFQHHHAIPPVPTLPPEHEELVFDPTTLTSATGTARPHAKLLWQLVKSLNLNFLELYNIMADNPTDWPEKMGDIGMLLENINAVLNLLRPHQAREGVKTMLLNRLEAGKEEMVRCDEMKIEVERFLIGVEEDGKMRAAALINGASGVNGTNPPAPAESLGSVGIARRRWDMLADLDVHIAFDLYDDLLREKPHLAIIRRVCTSTPTHLI</sequence>
<evidence type="ECO:0000313" key="12">
    <source>
        <dbReference type="Proteomes" id="UP001345013"/>
    </source>
</evidence>
<protein>
    <recommendedName>
        <fullName evidence="4 10">Mediator of RNA polymerase II transcription subunit 7</fullName>
    </recommendedName>
</protein>
<dbReference type="Gene3D" id="6.10.140.200">
    <property type="match status" value="1"/>
</dbReference>
<dbReference type="PANTHER" id="PTHR21428">
    <property type="entry name" value="MEDIATOR OF RNA POLYMERASE II TRANSCRIPTION SUBUNIT 7"/>
    <property type="match status" value="1"/>
</dbReference>
<comment type="caution">
    <text evidence="11">The sequence shown here is derived from an EMBL/GenBank/DDBJ whole genome shotgun (WGS) entry which is preliminary data.</text>
</comment>
<comment type="subcellular location">
    <subcellularLocation>
        <location evidence="1 10">Nucleus</location>
    </subcellularLocation>
</comment>
<keyword evidence="5 10" id="KW-0805">Transcription regulation</keyword>
<dbReference type="EMBL" id="JAVRRG010000007">
    <property type="protein sequence ID" value="KAK5100241.1"/>
    <property type="molecule type" value="Genomic_DNA"/>
</dbReference>
<evidence type="ECO:0000256" key="4">
    <source>
        <dbReference type="ARBA" id="ARBA00020631"/>
    </source>
</evidence>
<dbReference type="Pfam" id="PF05983">
    <property type="entry name" value="Med7"/>
    <property type="match status" value="1"/>
</dbReference>
<evidence type="ECO:0000256" key="2">
    <source>
        <dbReference type="ARBA" id="ARBA00009994"/>
    </source>
</evidence>
<keyword evidence="7 10" id="KW-0804">Transcription</keyword>
<evidence type="ECO:0000256" key="9">
    <source>
        <dbReference type="ARBA" id="ARBA00025687"/>
    </source>
</evidence>
<evidence type="ECO:0000256" key="1">
    <source>
        <dbReference type="ARBA" id="ARBA00004123"/>
    </source>
</evidence>
<dbReference type="InterPro" id="IPR009244">
    <property type="entry name" value="Mediatior_Med7"/>
</dbReference>
<accession>A0ABR0KMD8</accession>
<proteinExistence type="inferred from homology"/>
<keyword evidence="12" id="KW-1185">Reference proteome</keyword>
<evidence type="ECO:0000256" key="8">
    <source>
        <dbReference type="ARBA" id="ARBA00023242"/>
    </source>
</evidence>
<comment type="function">
    <text evidence="9">Component of the Mediator complex, a coactivator involved in the regulated transcription of nearly all RNA polymerase II-dependent genes. Mediator functions as a bridge to convey information from gene-specific regulatory proteins to the basal RNA polymerase II transcription machinery. Mediator is recruited to promoters by direct interactions with regulatory proteins and serves as a scaffold for the assembly of a functional preinitiation complex with RNA polymerase II and the general transcription factors.</text>
</comment>
<name>A0ABR0KMD8_9EURO</name>
<keyword evidence="6 10" id="KW-0010">Activator</keyword>
<dbReference type="PANTHER" id="PTHR21428:SF11">
    <property type="entry name" value="MEDIATOR OF RNA POLYMERASE II TRANSCRIPTION SUBUNIT 7"/>
    <property type="match status" value="1"/>
</dbReference>
<gene>
    <name evidence="11" type="primary">MED7</name>
    <name evidence="11" type="ORF">LTR24_001036</name>
</gene>
<dbReference type="InterPro" id="IPR044888">
    <property type="entry name" value="Mediatior_Med7_sf"/>
</dbReference>
<dbReference type="Proteomes" id="UP001345013">
    <property type="component" value="Unassembled WGS sequence"/>
</dbReference>
<dbReference type="SUPFAM" id="SSF140718">
    <property type="entry name" value="Mediator hinge subcomplex-like"/>
    <property type="match status" value="1"/>
</dbReference>
<comment type="subunit">
    <text evidence="3 10">Component of the Mediator complex.</text>
</comment>
<reference evidence="11 12" key="1">
    <citation type="submission" date="2023-08" db="EMBL/GenBank/DDBJ databases">
        <title>Black Yeasts Isolated from many extreme environments.</title>
        <authorList>
            <person name="Coleine C."/>
            <person name="Stajich J.E."/>
            <person name="Selbmann L."/>
        </authorList>
    </citation>
    <scope>NUCLEOTIDE SEQUENCE [LARGE SCALE GENOMIC DNA]</scope>
    <source>
        <strain evidence="11 12">CCFEE 5885</strain>
    </source>
</reference>
<dbReference type="Gene3D" id="6.10.140.1520">
    <property type="match status" value="1"/>
</dbReference>
<evidence type="ECO:0000256" key="6">
    <source>
        <dbReference type="ARBA" id="ARBA00023159"/>
    </source>
</evidence>
<evidence type="ECO:0000256" key="3">
    <source>
        <dbReference type="ARBA" id="ARBA00011837"/>
    </source>
</evidence>
<organism evidence="11 12">
    <name type="scientific">Lithohypha guttulata</name>
    <dbReference type="NCBI Taxonomy" id="1690604"/>
    <lineage>
        <taxon>Eukaryota</taxon>
        <taxon>Fungi</taxon>
        <taxon>Dikarya</taxon>
        <taxon>Ascomycota</taxon>
        <taxon>Pezizomycotina</taxon>
        <taxon>Eurotiomycetes</taxon>
        <taxon>Chaetothyriomycetidae</taxon>
        <taxon>Chaetothyriales</taxon>
        <taxon>Trichomeriaceae</taxon>
        <taxon>Lithohypha</taxon>
    </lineage>
</organism>